<gene>
    <name evidence="1" type="ORF">BK673_03160</name>
</gene>
<organism evidence="1 2">
    <name type="scientific">Pseudomonas fluorescens</name>
    <dbReference type="NCBI Taxonomy" id="294"/>
    <lineage>
        <taxon>Bacteria</taxon>
        <taxon>Pseudomonadati</taxon>
        <taxon>Pseudomonadota</taxon>
        <taxon>Gammaproteobacteria</taxon>
        <taxon>Pseudomonadales</taxon>
        <taxon>Pseudomonadaceae</taxon>
        <taxon>Pseudomonas</taxon>
    </lineage>
</organism>
<accession>A0A423PBE5</accession>
<reference evidence="1 2" key="1">
    <citation type="submission" date="2016-10" db="EMBL/GenBank/DDBJ databases">
        <title>Comparative genome analysis of multiple Pseudomonas spp. focuses on biocontrol and plant growth promoting traits.</title>
        <authorList>
            <person name="Tao X.-Y."/>
            <person name="Taylor C.G."/>
        </authorList>
    </citation>
    <scope>NUCLEOTIDE SEQUENCE [LARGE SCALE GENOMIC DNA]</scope>
    <source>
        <strain evidence="1 2">36G2</strain>
    </source>
</reference>
<evidence type="ECO:0000313" key="2">
    <source>
        <dbReference type="Proteomes" id="UP000283619"/>
    </source>
</evidence>
<proteinExistence type="predicted"/>
<evidence type="ECO:0000313" key="1">
    <source>
        <dbReference type="EMBL" id="ROO13036.1"/>
    </source>
</evidence>
<dbReference type="EMBL" id="MOBZ01000002">
    <property type="protein sequence ID" value="ROO13036.1"/>
    <property type="molecule type" value="Genomic_DNA"/>
</dbReference>
<dbReference type="Proteomes" id="UP000283619">
    <property type="component" value="Unassembled WGS sequence"/>
</dbReference>
<name>A0A423PBE5_PSEFL</name>
<comment type="caution">
    <text evidence="1">The sequence shown here is derived from an EMBL/GenBank/DDBJ whole genome shotgun (WGS) entry which is preliminary data.</text>
</comment>
<sequence>MGLAAAEWSREAQVWSARRLAQRVQQNVPQRMAPVLSMLQRQPVLVLVLVLVLEQVRQAHESSADPHAQPASVPVEPG</sequence>
<dbReference type="AlphaFoldDB" id="A0A423PBE5"/>
<protein>
    <submittedName>
        <fullName evidence="1">Uncharacterized protein</fullName>
    </submittedName>
</protein>